<feature type="binding site" evidence="5 7">
    <location>
        <position position="132"/>
    </location>
    <ligand>
        <name>Mn(2+)</name>
        <dbReference type="ChEBI" id="CHEBI:29035"/>
        <label>1</label>
    </ligand>
</feature>
<comment type="caution">
    <text evidence="9">The sequence shown here is derived from an EMBL/GenBank/DDBJ whole genome shotgun (WGS) entry which is preliminary data.</text>
</comment>
<gene>
    <name evidence="5" type="primary">hutG</name>
    <name evidence="9" type="ORF">AS888_16540</name>
</gene>
<feature type="binding site" evidence="7">
    <location>
        <position position="160"/>
    </location>
    <ligand>
        <name>Mn(2+)</name>
        <dbReference type="ChEBI" id="CHEBI:29035"/>
        <label>1</label>
    </ligand>
</feature>
<dbReference type="AlphaFoldDB" id="A0A120GQE5"/>
<keyword evidence="3 5" id="KW-0369">Histidine metabolism</keyword>
<dbReference type="PROSITE" id="PS51409">
    <property type="entry name" value="ARGINASE_2"/>
    <property type="match status" value="1"/>
</dbReference>
<dbReference type="PIRSF" id="PIRSF036979">
    <property type="entry name" value="Arginase"/>
    <property type="match status" value="1"/>
</dbReference>
<dbReference type="CDD" id="cd09988">
    <property type="entry name" value="Formimidoylglutamase"/>
    <property type="match status" value="1"/>
</dbReference>
<evidence type="ECO:0000256" key="8">
    <source>
        <dbReference type="PROSITE-ProRule" id="PRU00742"/>
    </source>
</evidence>
<dbReference type="GO" id="GO:0033389">
    <property type="term" value="P:putrescine biosynthetic process from arginine, via agmatine"/>
    <property type="evidence" value="ECO:0007669"/>
    <property type="project" value="TreeGrafter"/>
</dbReference>
<dbReference type="GO" id="GO:0008783">
    <property type="term" value="F:agmatinase activity"/>
    <property type="evidence" value="ECO:0007669"/>
    <property type="project" value="TreeGrafter"/>
</dbReference>
<dbReference type="GO" id="GO:0030145">
    <property type="term" value="F:manganese ion binding"/>
    <property type="evidence" value="ECO:0007669"/>
    <property type="project" value="UniProtKB-UniRule"/>
</dbReference>
<dbReference type="PANTHER" id="PTHR11358:SF35">
    <property type="entry name" value="FORMIMIDOYLGLUTAMASE"/>
    <property type="match status" value="1"/>
</dbReference>
<dbReference type="Proteomes" id="UP000064189">
    <property type="component" value="Unassembled WGS sequence"/>
</dbReference>
<dbReference type="UniPathway" id="UPA00379">
    <property type="reaction ID" value="UER00552"/>
</dbReference>
<dbReference type="HAMAP" id="MF_00737">
    <property type="entry name" value="Formimidoylglutam"/>
    <property type="match status" value="1"/>
</dbReference>
<evidence type="ECO:0000313" key="10">
    <source>
        <dbReference type="Proteomes" id="UP000064189"/>
    </source>
</evidence>
<dbReference type="InterPro" id="IPR006035">
    <property type="entry name" value="Ureohydrolase"/>
</dbReference>
<accession>A0A120GQE5</accession>
<organism evidence="9 10">
    <name type="scientific">Peribacillus simplex</name>
    <dbReference type="NCBI Taxonomy" id="1478"/>
    <lineage>
        <taxon>Bacteria</taxon>
        <taxon>Bacillati</taxon>
        <taxon>Bacillota</taxon>
        <taxon>Bacilli</taxon>
        <taxon>Bacillales</taxon>
        <taxon>Bacillaceae</taxon>
        <taxon>Peribacillus</taxon>
    </lineage>
</organism>
<dbReference type="PANTHER" id="PTHR11358">
    <property type="entry name" value="ARGINASE/AGMATINASE"/>
    <property type="match status" value="1"/>
</dbReference>
<comment type="function">
    <text evidence="5">Catalyzes the conversion of N-formimidoyl-L-glutamate to L-glutamate and formamide.</text>
</comment>
<dbReference type="SUPFAM" id="SSF52768">
    <property type="entry name" value="Arginase/deacetylase"/>
    <property type="match status" value="1"/>
</dbReference>
<evidence type="ECO:0000313" key="9">
    <source>
        <dbReference type="EMBL" id="KWW21212.1"/>
    </source>
</evidence>
<evidence type="ECO:0000256" key="7">
    <source>
        <dbReference type="PIRSR" id="PIRSR036979-1"/>
    </source>
</evidence>
<proteinExistence type="inferred from homology"/>
<evidence type="ECO:0000256" key="1">
    <source>
        <dbReference type="ARBA" id="ARBA00022723"/>
    </source>
</evidence>
<feature type="binding site" evidence="7">
    <location>
        <position position="248"/>
    </location>
    <ligand>
        <name>Mn(2+)</name>
        <dbReference type="ChEBI" id="CHEBI:29035"/>
        <label>1</label>
    </ligand>
</feature>
<feature type="binding site" evidence="5 7">
    <location>
        <position position="158"/>
    </location>
    <ligand>
        <name>Mn(2+)</name>
        <dbReference type="ChEBI" id="CHEBI:29035"/>
        <label>1</label>
    </ligand>
</feature>
<dbReference type="InterPro" id="IPR023696">
    <property type="entry name" value="Ureohydrolase_dom_sf"/>
</dbReference>
<keyword evidence="2 5" id="KW-0378">Hydrolase</keyword>
<protein>
    <recommendedName>
        <fullName evidence="5 6">Formimidoylglutamase</fullName>
        <ecNumber evidence="5 6">3.5.3.8</ecNumber>
    </recommendedName>
    <alternativeName>
        <fullName evidence="5">Formiminoglutamase</fullName>
    </alternativeName>
    <alternativeName>
        <fullName evidence="5">Formiminoglutamate hydrolase</fullName>
    </alternativeName>
</protein>
<keyword evidence="10" id="KW-1185">Reference proteome</keyword>
<feature type="binding site" evidence="5">
    <location>
        <position position="158"/>
    </location>
    <ligand>
        <name>Mn(2+)</name>
        <dbReference type="ChEBI" id="CHEBI:29035"/>
        <label>2</label>
    </ligand>
</feature>
<evidence type="ECO:0000256" key="3">
    <source>
        <dbReference type="ARBA" id="ARBA00022808"/>
    </source>
</evidence>
<evidence type="ECO:0000256" key="6">
    <source>
        <dbReference type="NCBIfam" id="TIGR01227"/>
    </source>
</evidence>
<evidence type="ECO:0000256" key="5">
    <source>
        <dbReference type="HAMAP-Rule" id="MF_00737"/>
    </source>
</evidence>
<feature type="binding site" evidence="5 7">
    <location>
        <position position="162"/>
    </location>
    <ligand>
        <name>Mn(2+)</name>
        <dbReference type="ChEBI" id="CHEBI:29035"/>
        <label>1</label>
    </ligand>
</feature>
<feature type="binding site" evidence="5">
    <location>
        <position position="246"/>
    </location>
    <ligand>
        <name>Mn(2+)</name>
        <dbReference type="ChEBI" id="CHEBI:29035"/>
        <label>2</label>
    </ligand>
</feature>
<dbReference type="InterPro" id="IPR005923">
    <property type="entry name" value="HutG"/>
</dbReference>
<evidence type="ECO:0000256" key="2">
    <source>
        <dbReference type="ARBA" id="ARBA00022801"/>
    </source>
</evidence>
<comment type="pathway">
    <text evidence="5">Amino-acid degradation; L-histidine degradation into L-glutamate; L-glutamate from N-formimidoyl-L-glutamate (hydrolase route): step 1/1.</text>
</comment>
<dbReference type="Gene3D" id="3.40.800.10">
    <property type="entry name" value="Ureohydrolase domain"/>
    <property type="match status" value="1"/>
</dbReference>
<dbReference type="Pfam" id="PF00491">
    <property type="entry name" value="Arginase"/>
    <property type="match status" value="1"/>
</dbReference>
<dbReference type="NCBIfam" id="TIGR01227">
    <property type="entry name" value="hutG"/>
    <property type="match status" value="1"/>
</dbReference>
<dbReference type="GO" id="GO:0019557">
    <property type="term" value="P:L-histidine catabolic process to glutamate and formate"/>
    <property type="evidence" value="ECO:0007669"/>
    <property type="project" value="UniProtKB-UniPathway"/>
</dbReference>
<name>A0A120GQE5_9BACI</name>
<dbReference type="EC" id="3.5.3.8" evidence="5 6"/>
<dbReference type="GO" id="GO:0050415">
    <property type="term" value="F:formimidoylglutamase activity"/>
    <property type="evidence" value="ECO:0007669"/>
    <property type="project" value="UniProtKB-UniRule"/>
</dbReference>
<feature type="binding site" evidence="5">
    <location>
        <position position="248"/>
    </location>
    <ligand>
        <name>Mn(2+)</name>
        <dbReference type="ChEBI" id="CHEBI:29035"/>
        <label>2</label>
    </ligand>
</feature>
<keyword evidence="4 5" id="KW-0464">Manganese</keyword>
<feature type="binding site" evidence="5">
    <location>
        <position position="160"/>
    </location>
    <ligand>
        <name>Mn(2+)</name>
        <dbReference type="ChEBI" id="CHEBI:29035"/>
        <label>2</label>
    </ligand>
</feature>
<reference evidence="9 10" key="1">
    <citation type="submission" date="2015-11" db="EMBL/GenBank/DDBJ databases">
        <title>Genome Sequence of Bacillus simplex strain VanAntwerpen2.</title>
        <authorList>
            <person name="Couger M.B."/>
        </authorList>
    </citation>
    <scope>NUCLEOTIDE SEQUENCE [LARGE SCALE GENOMIC DNA]</scope>
    <source>
        <strain evidence="9 10">VanAntwerpen02</strain>
    </source>
</reference>
<keyword evidence="1 5" id="KW-0479">Metal-binding</keyword>
<dbReference type="GO" id="GO:0019556">
    <property type="term" value="P:L-histidine catabolic process to glutamate and formamide"/>
    <property type="evidence" value="ECO:0007669"/>
    <property type="project" value="UniProtKB-UniRule"/>
</dbReference>
<dbReference type="RefSeq" id="WP_061141565.1">
    <property type="nucleotide sequence ID" value="NZ_LNNH01000012.1"/>
</dbReference>
<feature type="binding site" evidence="5 7">
    <location>
        <position position="246"/>
    </location>
    <ligand>
        <name>Mn(2+)</name>
        <dbReference type="ChEBI" id="CHEBI:29035"/>
        <label>1</label>
    </ligand>
</feature>
<sequence>MYNEPSLTHWNGRVDSETDMDSFRYHQRVKMRPISELSITGKESKTYGMIGFKCDEGVKRNKGRIGAGEAPDYIRQSLAKLPCHLTPETELVDTGDVVCESGEMEAAQEQLGAAVARILESDVIPIILGGGHETFYGHYLGARKFLGSKARLGMINIDAHFDMRPYEKESSSGTMFKQILDKDQNCRYLCVGIQKQGNTKALFKTAEKNKVEYILEEELSLNDMEDTKHRINEFAKENDFIILTLCTDVIDSAYAPGVSAPSPFGLDPKLVRSLLRHVVANEKILSFDISEVNPSLDENNKTVTLAAHLVNEVLLHVIS</sequence>
<evidence type="ECO:0000256" key="4">
    <source>
        <dbReference type="ARBA" id="ARBA00023211"/>
    </source>
</evidence>
<comment type="similarity">
    <text evidence="5 8">Belongs to the arginase family.</text>
</comment>
<comment type="cofactor">
    <cofactor evidence="5 7">
        <name>Mn(2+)</name>
        <dbReference type="ChEBI" id="CHEBI:29035"/>
    </cofactor>
    <text evidence="5 7">Binds 2 manganese ions per subunit.</text>
</comment>
<comment type="catalytic activity">
    <reaction evidence="5">
        <text>N-formimidoyl-L-glutamate + H2O = formamide + L-glutamate</text>
        <dbReference type="Rhea" id="RHEA:22492"/>
        <dbReference type="ChEBI" id="CHEBI:15377"/>
        <dbReference type="ChEBI" id="CHEBI:16397"/>
        <dbReference type="ChEBI" id="CHEBI:29985"/>
        <dbReference type="ChEBI" id="CHEBI:58928"/>
        <dbReference type="EC" id="3.5.3.8"/>
    </reaction>
</comment>
<dbReference type="EMBL" id="LNNH01000012">
    <property type="protein sequence ID" value="KWW21212.1"/>
    <property type="molecule type" value="Genomic_DNA"/>
</dbReference>